<sequence>MEYRCFQLITSGKHVQSAVLSTHLSNVREFNLFNSEYESRALHAVGAAMVVSGVIDIFAAILVVGLSDWAYGWLALQVTLVAVKVFFSLEPMRRIPIVEAKPLVDGTSLIAQPPNHSQRGSSSSAHSSFDNARLPILIETNPAYSFTDVCVTGNSVLHIPTSIRWRSHTPGVYIGQPYYMVEEGGEKQPIQVSSPSASHASLALALAPLHDMLKSNPTWWLLEIVPTWYKVQQPDGTWKTKWWFHMGRGREIPQDTPPNFHVTVRERMQDPSLKYTPRAKYTLGKEVYVP</sequence>
<evidence type="ECO:0000313" key="2">
    <source>
        <dbReference type="Proteomes" id="UP001144978"/>
    </source>
</evidence>
<name>A0ACC1NC83_9APHY</name>
<proteinExistence type="predicted"/>
<organism evidence="1 2">
    <name type="scientific">Trametes sanguinea</name>
    <dbReference type="NCBI Taxonomy" id="158606"/>
    <lineage>
        <taxon>Eukaryota</taxon>
        <taxon>Fungi</taxon>
        <taxon>Dikarya</taxon>
        <taxon>Basidiomycota</taxon>
        <taxon>Agaricomycotina</taxon>
        <taxon>Agaricomycetes</taxon>
        <taxon>Polyporales</taxon>
        <taxon>Polyporaceae</taxon>
        <taxon>Trametes</taxon>
    </lineage>
</organism>
<dbReference type="EMBL" id="JANSHE010004572">
    <property type="protein sequence ID" value="KAJ2976403.1"/>
    <property type="molecule type" value="Genomic_DNA"/>
</dbReference>
<reference evidence="1" key="1">
    <citation type="submission" date="2022-08" db="EMBL/GenBank/DDBJ databases">
        <title>Genome Sequence of Pycnoporus sanguineus.</title>
        <authorList>
            <person name="Buettner E."/>
        </authorList>
    </citation>
    <scope>NUCLEOTIDE SEQUENCE</scope>
    <source>
        <strain evidence="1">CG-C14</strain>
    </source>
</reference>
<protein>
    <submittedName>
        <fullName evidence="1">Uncharacterized protein</fullName>
    </submittedName>
</protein>
<comment type="caution">
    <text evidence="1">The sequence shown here is derived from an EMBL/GenBank/DDBJ whole genome shotgun (WGS) entry which is preliminary data.</text>
</comment>
<accession>A0ACC1NC83</accession>
<gene>
    <name evidence="1" type="ORF">NUW54_g11571</name>
</gene>
<dbReference type="Proteomes" id="UP001144978">
    <property type="component" value="Unassembled WGS sequence"/>
</dbReference>
<evidence type="ECO:0000313" key="1">
    <source>
        <dbReference type="EMBL" id="KAJ2976403.1"/>
    </source>
</evidence>
<keyword evidence="2" id="KW-1185">Reference proteome</keyword>